<keyword evidence="2" id="KW-1185">Reference proteome</keyword>
<comment type="caution">
    <text evidence="1">The sequence shown here is derived from an EMBL/GenBank/DDBJ whole genome shotgun (WGS) entry which is preliminary data.</text>
</comment>
<dbReference type="AlphaFoldDB" id="A0A4Z2H5N0"/>
<evidence type="ECO:0000313" key="2">
    <source>
        <dbReference type="Proteomes" id="UP000314294"/>
    </source>
</evidence>
<evidence type="ECO:0000313" key="1">
    <source>
        <dbReference type="EMBL" id="TNN60810.1"/>
    </source>
</evidence>
<proteinExistence type="predicted"/>
<sequence>MSWEVSRVSCSGVVEGRARITWAISAQKDRHLLGKTPALAPMEPCHHSPSFLLTKIKSPSPNVRSVSSGESTVTYVLGNQPCSLFSFPSHQFSCFSNTCMTSSLLKFRWLSVFAVHEHRAWACRLPTTRCQERERERERARGKGAGFGECVGVKADLAPAAFTPSSALESCDWSAIIGAAAAALAALAVSEGATLST</sequence>
<dbReference type="Proteomes" id="UP000314294">
    <property type="component" value="Unassembled WGS sequence"/>
</dbReference>
<reference evidence="1 2" key="1">
    <citation type="submission" date="2019-03" db="EMBL/GenBank/DDBJ databases">
        <title>First draft genome of Liparis tanakae, snailfish: a comprehensive survey of snailfish specific genes.</title>
        <authorList>
            <person name="Kim W."/>
            <person name="Song I."/>
            <person name="Jeong J.-H."/>
            <person name="Kim D."/>
            <person name="Kim S."/>
            <person name="Ryu S."/>
            <person name="Song J.Y."/>
            <person name="Lee S.K."/>
        </authorList>
    </citation>
    <scope>NUCLEOTIDE SEQUENCE [LARGE SCALE GENOMIC DNA]</scope>
    <source>
        <tissue evidence="1">Muscle</tissue>
    </source>
</reference>
<gene>
    <name evidence="1" type="ORF">EYF80_028980</name>
</gene>
<protein>
    <submittedName>
        <fullName evidence="1">Uncharacterized protein</fullName>
    </submittedName>
</protein>
<organism evidence="1 2">
    <name type="scientific">Liparis tanakae</name>
    <name type="common">Tanaka's snailfish</name>
    <dbReference type="NCBI Taxonomy" id="230148"/>
    <lineage>
        <taxon>Eukaryota</taxon>
        <taxon>Metazoa</taxon>
        <taxon>Chordata</taxon>
        <taxon>Craniata</taxon>
        <taxon>Vertebrata</taxon>
        <taxon>Euteleostomi</taxon>
        <taxon>Actinopterygii</taxon>
        <taxon>Neopterygii</taxon>
        <taxon>Teleostei</taxon>
        <taxon>Neoteleostei</taxon>
        <taxon>Acanthomorphata</taxon>
        <taxon>Eupercaria</taxon>
        <taxon>Perciformes</taxon>
        <taxon>Cottioidei</taxon>
        <taxon>Cottales</taxon>
        <taxon>Liparidae</taxon>
        <taxon>Liparis</taxon>
    </lineage>
</organism>
<dbReference type="EMBL" id="SRLO01000327">
    <property type="protein sequence ID" value="TNN60810.1"/>
    <property type="molecule type" value="Genomic_DNA"/>
</dbReference>
<name>A0A4Z2H5N0_9TELE</name>
<accession>A0A4Z2H5N0</accession>